<name>Q8DW51_STRMU</name>
<organism evidence="1 2">
    <name type="scientific">Streptococcus mutans serotype c (strain ATCC 700610 / UA159)</name>
    <dbReference type="NCBI Taxonomy" id="210007"/>
    <lineage>
        <taxon>Bacteria</taxon>
        <taxon>Bacillati</taxon>
        <taxon>Bacillota</taxon>
        <taxon>Bacilli</taxon>
        <taxon>Lactobacillales</taxon>
        <taxon>Streptococcaceae</taxon>
        <taxon>Streptococcus</taxon>
    </lineage>
</organism>
<dbReference type="Proteomes" id="UP000002512">
    <property type="component" value="Chromosome"/>
</dbReference>
<protein>
    <recommendedName>
        <fullName evidence="3">DUF771 domain-containing protein</fullName>
    </recommendedName>
</protein>
<keyword evidence="2" id="KW-1185">Reference proteome</keyword>
<proteinExistence type="predicted"/>
<dbReference type="HOGENOM" id="CLU_146766_0_0_9"/>
<evidence type="ECO:0008006" key="3">
    <source>
        <dbReference type="Google" id="ProtNLM"/>
    </source>
</evidence>
<evidence type="ECO:0000313" key="2">
    <source>
        <dbReference type="Proteomes" id="UP000002512"/>
    </source>
</evidence>
<dbReference type="InterPro" id="IPR023214">
    <property type="entry name" value="HAD_sf"/>
</dbReference>
<dbReference type="SUPFAM" id="SSF56784">
    <property type="entry name" value="HAD-like"/>
    <property type="match status" value="1"/>
</dbReference>
<dbReference type="KEGG" id="smu:SMU_224c"/>
<dbReference type="STRING" id="210007.SMU_224c"/>
<dbReference type="OrthoDB" id="9810101at2"/>
<dbReference type="Pfam" id="PF08282">
    <property type="entry name" value="Hydrolase_3"/>
    <property type="match status" value="1"/>
</dbReference>
<dbReference type="AlphaFoldDB" id="Q8DW51"/>
<sequence>MQDGYINSLYWLKVKHPNANKGDAITFIKNHVACDYTVSFGNETNIIEMFLASDISICVVNAYNVIKDIADYGKISITIADDILELFEKEYHRYLENVVIALPEDKIIIEKSEYDALKKRDTQGRYMSMNELLELLSVSRSLVHRKCSL</sequence>
<reference evidence="1 2" key="1">
    <citation type="journal article" date="2002" name="Proc. Natl. Acad. Sci. U.S.A.">
        <title>Genome sequence of Streptococcus mutans UA159, a cariogenic dental pathogen.</title>
        <authorList>
            <person name="Ajdic D."/>
            <person name="McShan W.M."/>
            <person name="McLaughlin R.E."/>
            <person name="Savic G."/>
            <person name="Chang J."/>
            <person name="Carson M.B."/>
            <person name="Primeaux C."/>
            <person name="Tian R."/>
            <person name="Kenton S."/>
            <person name="Jia H."/>
            <person name="Lin S."/>
            <person name="Qian Y."/>
            <person name="Li S."/>
            <person name="Zhu H."/>
            <person name="Najar F."/>
            <person name="Lai H."/>
            <person name="White J."/>
            <person name="Roe B.A."/>
            <person name="Ferretti J.J."/>
        </authorList>
    </citation>
    <scope>NUCLEOTIDE SEQUENCE [LARGE SCALE GENOMIC DNA]</scope>
    <source>
        <strain evidence="2">ATCC 700610 / UA159</strain>
    </source>
</reference>
<gene>
    <name evidence="1" type="ordered locus">SMU_224c</name>
</gene>
<dbReference type="Pfam" id="PF05595">
    <property type="entry name" value="DUF771"/>
    <property type="match status" value="1"/>
</dbReference>
<accession>Q8DW51</accession>
<dbReference type="EMBL" id="AE014133">
    <property type="protein sequence ID" value="AAN57996.1"/>
    <property type="molecule type" value="Genomic_DNA"/>
</dbReference>
<dbReference type="DNASU" id="1027822"/>
<evidence type="ECO:0000313" key="1">
    <source>
        <dbReference type="EMBL" id="AAN57996.1"/>
    </source>
</evidence>
<dbReference type="InterPro" id="IPR036412">
    <property type="entry name" value="HAD-like_sf"/>
</dbReference>
<dbReference type="InterPro" id="IPR008489">
    <property type="entry name" value="DUF771"/>
</dbReference>
<dbReference type="Gene3D" id="3.40.50.1000">
    <property type="entry name" value="HAD superfamily/HAD-like"/>
    <property type="match status" value="1"/>
</dbReference>
<dbReference type="PATRIC" id="fig|210007.7.peg.193"/>